<dbReference type="SUPFAM" id="SSF102405">
    <property type="entry name" value="MCP/YpsA-like"/>
    <property type="match status" value="1"/>
</dbReference>
<evidence type="ECO:0000256" key="1">
    <source>
        <dbReference type="ARBA" id="ARBA00000274"/>
    </source>
</evidence>
<evidence type="ECO:0000313" key="5">
    <source>
        <dbReference type="Proteomes" id="UP000516057"/>
    </source>
</evidence>
<dbReference type="InterPro" id="IPR031100">
    <property type="entry name" value="LOG_fam"/>
</dbReference>
<dbReference type="NCBIfam" id="TIGR00730">
    <property type="entry name" value="Rossman fold protein, TIGR00730 family"/>
    <property type="match status" value="1"/>
</dbReference>
<name>A0A7H0HJ62_9BURK</name>
<organism evidence="4 5">
    <name type="scientific">Paenacidovorax monticola</name>
    <dbReference type="NCBI Taxonomy" id="1926868"/>
    <lineage>
        <taxon>Bacteria</taxon>
        <taxon>Pseudomonadati</taxon>
        <taxon>Pseudomonadota</taxon>
        <taxon>Betaproteobacteria</taxon>
        <taxon>Burkholderiales</taxon>
        <taxon>Comamonadaceae</taxon>
        <taxon>Paenacidovorax</taxon>
    </lineage>
</organism>
<evidence type="ECO:0000256" key="2">
    <source>
        <dbReference type="ARBA" id="ARBA00006763"/>
    </source>
</evidence>
<dbReference type="Pfam" id="PF03641">
    <property type="entry name" value="Lysine_decarbox"/>
    <property type="match status" value="1"/>
</dbReference>
<evidence type="ECO:0000256" key="3">
    <source>
        <dbReference type="RuleBase" id="RU363015"/>
    </source>
</evidence>
<dbReference type="GO" id="GO:0005829">
    <property type="term" value="C:cytosol"/>
    <property type="evidence" value="ECO:0007669"/>
    <property type="project" value="TreeGrafter"/>
</dbReference>
<accession>A0A7H0HJ62</accession>
<protein>
    <recommendedName>
        <fullName evidence="3">Cytokinin riboside 5'-monophosphate phosphoribohydrolase</fullName>
        <ecNumber evidence="3">3.2.2.n1</ecNumber>
    </recommendedName>
</protein>
<dbReference type="AlphaFoldDB" id="A0A7H0HJ62"/>
<dbReference type="RefSeq" id="WP_187737559.1">
    <property type="nucleotide sequence ID" value="NZ_CP060790.1"/>
</dbReference>
<keyword evidence="5" id="KW-1185">Reference proteome</keyword>
<dbReference type="GO" id="GO:0009691">
    <property type="term" value="P:cytokinin biosynthetic process"/>
    <property type="evidence" value="ECO:0007669"/>
    <property type="project" value="UniProtKB-UniRule"/>
</dbReference>
<proteinExistence type="inferred from homology"/>
<evidence type="ECO:0000313" key="4">
    <source>
        <dbReference type="EMBL" id="QNP60578.1"/>
    </source>
</evidence>
<dbReference type="EMBL" id="CP060790">
    <property type="protein sequence ID" value="QNP60578.1"/>
    <property type="molecule type" value="Genomic_DNA"/>
</dbReference>
<dbReference type="Gene3D" id="3.40.50.450">
    <property type="match status" value="1"/>
</dbReference>
<gene>
    <name evidence="4" type="ORF">H9L24_07090</name>
</gene>
<reference evidence="4 5" key="1">
    <citation type="submission" date="2020-08" db="EMBL/GenBank/DDBJ databases">
        <title>Genome sequence of Acidovorax monticola KACC 19171T.</title>
        <authorList>
            <person name="Hyun D.-W."/>
            <person name="Bae J.-W."/>
        </authorList>
    </citation>
    <scope>NUCLEOTIDE SEQUENCE [LARGE SCALE GENOMIC DNA]</scope>
    <source>
        <strain evidence="4 5">KACC 19171</strain>
    </source>
</reference>
<dbReference type="InterPro" id="IPR005269">
    <property type="entry name" value="LOG"/>
</dbReference>
<dbReference type="PANTHER" id="PTHR31223:SF70">
    <property type="entry name" value="LOG FAMILY PROTEIN YJL055W"/>
    <property type="match status" value="1"/>
</dbReference>
<sequence length="197" mass="21082">MADPAFSVCVYCGSRPGENPSFTHAARAVGRWIGQHGGQLVYGGGRSGLMGEVAEATRLAGGRVVGVIPQALVDKELANRACDELHIVQTMHERKAMMAERSDAFVALPGGIGTFEELFEVWTWRQLGYHDKPIGLLNVGGYYDGLLAFLGTSVASGFMGEWQMGLMQAGSEPEALLRGLVESAGTNMDQIPLRAVI</sequence>
<comment type="similarity">
    <text evidence="2 3">Belongs to the LOG family.</text>
</comment>
<dbReference type="KEGG" id="amon:H9L24_07090"/>
<keyword evidence="3" id="KW-0203">Cytokinin biosynthesis</keyword>
<dbReference type="Proteomes" id="UP000516057">
    <property type="component" value="Chromosome"/>
</dbReference>
<comment type="catalytic activity">
    <reaction evidence="1">
        <text>AMP + H2O = D-ribose 5-phosphate + adenine</text>
        <dbReference type="Rhea" id="RHEA:20129"/>
        <dbReference type="ChEBI" id="CHEBI:15377"/>
        <dbReference type="ChEBI" id="CHEBI:16708"/>
        <dbReference type="ChEBI" id="CHEBI:78346"/>
        <dbReference type="ChEBI" id="CHEBI:456215"/>
        <dbReference type="EC" id="3.2.2.4"/>
    </reaction>
</comment>
<dbReference type="PANTHER" id="PTHR31223">
    <property type="entry name" value="LOG FAMILY PROTEIN YJL055W"/>
    <property type="match status" value="1"/>
</dbReference>
<dbReference type="EC" id="3.2.2.n1" evidence="3"/>
<keyword evidence="3" id="KW-0378">Hydrolase</keyword>
<dbReference type="GO" id="GO:0008714">
    <property type="term" value="F:AMP nucleosidase activity"/>
    <property type="evidence" value="ECO:0007669"/>
    <property type="project" value="UniProtKB-EC"/>
</dbReference>